<evidence type="ECO:0000313" key="11">
    <source>
        <dbReference type="Proteomes" id="UP000735302"/>
    </source>
</evidence>
<name>A0AAV4AT75_9GAST</name>
<dbReference type="GO" id="GO:0005506">
    <property type="term" value="F:iron ion binding"/>
    <property type="evidence" value="ECO:0007669"/>
    <property type="project" value="InterPro"/>
</dbReference>
<dbReference type="GO" id="GO:0006082">
    <property type="term" value="P:organic acid metabolic process"/>
    <property type="evidence" value="ECO:0007669"/>
    <property type="project" value="TreeGrafter"/>
</dbReference>
<dbReference type="InterPro" id="IPR001128">
    <property type="entry name" value="Cyt_P450"/>
</dbReference>
<dbReference type="InterPro" id="IPR050182">
    <property type="entry name" value="Cytochrome_P450_fam2"/>
</dbReference>
<keyword evidence="5 7" id="KW-0408">Iron</keyword>
<dbReference type="Proteomes" id="UP000735302">
    <property type="component" value="Unassembled WGS sequence"/>
</dbReference>
<organism evidence="10 11">
    <name type="scientific">Plakobranchus ocellatus</name>
    <dbReference type="NCBI Taxonomy" id="259542"/>
    <lineage>
        <taxon>Eukaryota</taxon>
        <taxon>Metazoa</taxon>
        <taxon>Spiralia</taxon>
        <taxon>Lophotrochozoa</taxon>
        <taxon>Mollusca</taxon>
        <taxon>Gastropoda</taxon>
        <taxon>Heterobranchia</taxon>
        <taxon>Euthyneura</taxon>
        <taxon>Panpulmonata</taxon>
        <taxon>Sacoglossa</taxon>
        <taxon>Placobranchoidea</taxon>
        <taxon>Plakobranchidae</taxon>
        <taxon>Plakobranchus</taxon>
    </lineage>
</organism>
<dbReference type="EMBL" id="BLXT01004553">
    <property type="protein sequence ID" value="GFO14291.1"/>
    <property type="molecule type" value="Genomic_DNA"/>
</dbReference>
<keyword evidence="7 8" id="KW-0349">Heme</keyword>
<dbReference type="SUPFAM" id="SSF48264">
    <property type="entry name" value="Cytochrome P450"/>
    <property type="match status" value="1"/>
</dbReference>
<sequence>MLSDIIEQLEFNTTLLASLSILLGCCYFFALHQSKRARHNLPPCPARPWPLVGNIFNMDEDIRTLFKTWHKQCGDIFSIYFGNTLVVVVGGFSSVKEMFVQKGAVTSDRPDVFFNKCLGMGDIGIAFSSGPRWKELRSTTHQILKEFGMGTNTLAERIREEVNCYVNKLADLQGEPTDIQHFTHVSVSNVICSIAIGRRFSHEDPRYKRAVENLANVAKCAKGAAVINFLPFLQHLPGDIFKAREIKKRWNEVKNLFVEIVSEIENKEPVVVEDDSIGNFIFSYRRKQKQKIKSGKKTFLDDANLIKTIIDLFAAGTETVASTIVWCVLYILCNPGVQVKIHEELDRELGLEKLPTMDDEVRLPYLGAVIKETQRFASLLPSSVLHKTCEDVTIGNYFIPKGTSVIPDLDSVLHDPKIWGNDAEKFNPERFLCDDGSVLQKEEFIPFSIGGRICVGEALAKMELFLFLSSMFQRFEFVLPDPANPPSLKPIIGITAVASPYKVSCVDRLKKVEIY</sequence>
<dbReference type="PRINTS" id="PR00385">
    <property type="entry name" value="P450"/>
</dbReference>
<evidence type="ECO:0000256" key="7">
    <source>
        <dbReference type="PIRSR" id="PIRSR602401-1"/>
    </source>
</evidence>
<comment type="similarity">
    <text evidence="2 8">Belongs to the cytochrome P450 family.</text>
</comment>
<dbReference type="InterPro" id="IPR002401">
    <property type="entry name" value="Cyt_P450_E_grp-I"/>
</dbReference>
<dbReference type="InterPro" id="IPR036396">
    <property type="entry name" value="Cyt_P450_sf"/>
</dbReference>
<evidence type="ECO:0000256" key="4">
    <source>
        <dbReference type="ARBA" id="ARBA00023002"/>
    </source>
</evidence>
<keyword evidence="9" id="KW-0472">Membrane</keyword>
<dbReference type="Gene3D" id="1.10.630.10">
    <property type="entry name" value="Cytochrome P450"/>
    <property type="match status" value="1"/>
</dbReference>
<proteinExistence type="inferred from homology"/>
<gene>
    <name evidence="10" type="ORF">PoB_004079600</name>
</gene>
<evidence type="ECO:0000256" key="8">
    <source>
        <dbReference type="RuleBase" id="RU000461"/>
    </source>
</evidence>
<comment type="caution">
    <text evidence="10">The sequence shown here is derived from an EMBL/GenBank/DDBJ whole genome shotgun (WGS) entry which is preliminary data.</text>
</comment>
<dbReference type="FunFam" id="1.10.630.10:FF:000036">
    <property type="entry name" value="CYtochrome P450 family"/>
    <property type="match status" value="1"/>
</dbReference>
<comment type="cofactor">
    <cofactor evidence="1 7">
        <name>heme</name>
        <dbReference type="ChEBI" id="CHEBI:30413"/>
    </cofactor>
</comment>
<evidence type="ECO:0000256" key="5">
    <source>
        <dbReference type="ARBA" id="ARBA00023004"/>
    </source>
</evidence>
<dbReference type="AlphaFoldDB" id="A0AAV4AT75"/>
<keyword evidence="9" id="KW-1133">Transmembrane helix</keyword>
<dbReference type="Pfam" id="PF00067">
    <property type="entry name" value="p450"/>
    <property type="match status" value="1"/>
</dbReference>
<dbReference type="GO" id="GO:0020037">
    <property type="term" value="F:heme binding"/>
    <property type="evidence" value="ECO:0007669"/>
    <property type="project" value="InterPro"/>
</dbReference>
<keyword evidence="3 7" id="KW-0479">Metal-binding</keyword>
<dbReference type="PANTHER" id="PTHR24300:SF375">
    <property type="entry name" value="CYTOCHROME P450 FAMILY"/>
    <property type="match status" value="1"/>
</dbReference>
<keyword evidence="9" id="KW-0812">Transmembrane</keyword>
<evidence type="ECO:0000256" key="9">
    <source>
        <dbReference type="SAM" id="Phobius"/>
    </source>
</evidence>
<reference evidence="10 11" key="1">
    <citation type="journal article" date="2021" name="Elife">
        <title>Chloroplast acquisition without the gene transfer in kleptoplastic sea slugs, Plakobranchus ocellatus.</title>
        <authorList>
            <person name="Maeda T."/>
            <person name="Takahashi S."/>
            <person name="Yoshida T."/>
            <person name="Shimamura S."/>
            <person name="Takaki Y."/>
            <person name="Nagai Y."/>
            <person name="Toyoda A."/>
            <person name="Suzuki Y."/>
            <person name="Arimoto A."/>
            <person name="Ishii H."/>
            <person name="Satoh N."/>
            <person name="Nishiyama T."/>
            <person name="Hasebe M."/>
            <person name="Maruyama T."/>
            <person name="Minagawa J."/>
            <person name="Obokata J."/>
            <person name="Shigenobu S."/>
        </authorList>
    </citation>
    <scope>NUCLEOTIDE SEQUENCE [LARGE SCALE GENOMIC DNA]</scope>
</reference>
<evidence type="ECO:0000256" key="3">
    <source>
        <dbReference type="ARBA" id="ARBA00022723"/>
    </source>
</evidence>
<evidence type="ECO:0000313" key="10">
    <source>
        <dbReference type="EMBL" id="GFO14291.1"/>
    </source>
</evidence>
<feature type="binding site" description="axial binding residue" evidence="7">
    <location>
        <position position="454"/>
    </location>
    <ligand>
        <name>heme</name>
        <dbReference type="ChEBI" id="CHEBI:30413"/>
    </ligand>
    <ligandPart>
        <name>Fe</name>
        <dbReference type="ChEBI" id="CHEBI:18248"/>
    </ligandPart>
</feature>
<keyword evidence="11" id="KW-1185">Reference proteome</keyword>
<protein>
    <submittedName>
        <fullName evidence="10">Cytochrome p450 ii f2-like protein ii</fullName>
    </submittedName>
</protein>
<dbReference type="InterPro" id="IPR017972">
    <property type="entry name" value="Cyt_P450_CS"/>
</dbReference>
<dbReference type="GO" id="GO:0005737">
    <property type="term" value="C:cytoplasm"/>
    <property type="evidence" value="ECO:0007669"/>
    <property type="project" value="TreeGrafter"/>
</dbReference>
<dbReference type="PROSITE" id="PS00086">
    <property type="entry name" value="CYTOCHROME_P450"/>
    <property type="match status" value="1"/>
</dbReference>
<accession>A0AAV4AT75</accession>
<dbReference type="PRINTS" id="PR00463">
    <property type="entry name" value="EP450I"/>
</dbReference>
<dbReference type="GO" id="GO:0016712">
    <property type="term" value="F:oxidoreductase activity, acting on paired donors, with incorporation or reduction of molecular oxygen, reduced flavin or flavoprotein as one donor, and incorporation of one atom of oxygen"/>
    <property type="evidence" value="ECO:0007669"/>
    <property type="project" value="TreeGrafter"/>
</dbReference>
<evidence type="ECO:0000256" key="1">
    <source>
        <dbReference type="ARBA" id="ARBA00001971"/>
    </source>
</evidence>
<keyword evidence="6 8" id="KW-0503">Monooxygenase</keyword>
<dbReference type="PANTHER" id="PTHR24300">
    <property type="entry name" value="CYTOCHROME P450 508A4-RELATED"/>
    <property type="match status" value="1"/>
</dbReference>
<evidence type="ECO:0000256" key="6">
    <source>
        <dbReference type="ARBA" id="ARBA00023033"/>
    </source>
</evidence>
<feature type="transmembrane region" description="Helical" evidence="9">
    <location>
        <begin position="12"/>
        <end position="31"/>
    </location>
</feature>
<keyword evidence="4 8" id="KW-0560">Oxidoreductase</keyword>
<dbReference type="GO" id="GO:0006805">
    <property type="term" value="P:xenobiotic metabolic process"/>
    <property type="evidence" value="ECO:0007669"/>
    <property type="project" value="TreeGrafter"/>
</dbReference>
<evidence type="ECO:0000256" key="2">
    <source>
        <dbReference type="ARBA" id="ARBA00010617"/>
    </source>
</evidence>